<reference evidence="7 8" key="1">
    <citation type="submission" date="2018-04" db="EMBL/GenBank/DDBJ databases">
        <title>Genomic Encyclopedia of Archaeal and Bacterial Type Strains, Phase II (KMG-II): from individual species to whole genera.</title>
        <authorList>
            <person name="Goeker M."/>
        </authorList>
    </citation>
    <scope>NUCLEOTIDE SEQUENCE [LARGE SCALE GENOMIC DNA]</scope>
    <source>
        <strain evidence="7 8">DSM 21823</strain>
    </source>
</reference>
<dbReference type="Gene3D" id="3.40.50.300">
    <property type="entry name" value="P-loop containing nucleotide triphosphate hydrolases"/>
    <property type="match status" value="1"/>
</dbReference>
<evidence type="ECO:0000313" key="8">
    <source>
        <dbReference type="Proteomes" id="UP000244224"/>
    </source>
</evidence>
<feature type="domain" description="ABC transporter" evidence="6">
    <location>
        <begin position="2"/>
        <end position="238"/>
    </location>
</feature>
<evidence type="ECO:0000256" key="3">
    <source>
        <dbReference type="ARBA" id="ARBA00022840"/>
    </source>
</evidence>
<dbReference type="InterPro" id="IPR027417">
    <property type="entry name" value="P-loop_NTPase"/>
</dbReference>
<name>A0A2T6ANU5_9RHOB</name>
<comment type="function">
    <text evidence="5">Part of the ABC transporter complex HmuTUV involved in hemin import. Responsible for energy coupling to the transport system.</text>
</comment>
<dbReference type="OrthoDB" id="9805601at2"/>
<keyword evidence="4" id="KW-1278">Translocase</keyword>
<proteinExistence type="predicted"/>
<dbReference type="PROSITE" id="PS00211">
    <property type="entry name" value="ABC_TRANSPORTER_1"/>
    <property type="match status" value="1"/>
</dbReference>
<dbReference type="Pfam" id="PF00005">
    <property type="entry name" value="ABC_tran"/>
    <property type="match status" value="1"/>
</dbReference>
<dbReference type="PROSITE" id="PS50893">
    <property type="entry name" value="ABC_TRANSPORTER_2"/>
    <property type="match status" value="1"/>
</dbReference>
<sequence>MLETQDLHVTLGRREILRGLDFTASPGTVTAIIGPNGSGKTTLLRALTGEVPYRGRVNLNGHDIARTPGPRLAGFRAVLAQETHVAFPFTAAEIVRLGLEAGIGAHDPTLPERLLTEVDLPGYGPRPYHDLSGGEQARVQLARVLAQARQPVTPSGPGWLMLDEPVASLDIAHQLLVMRLAQRFARAGGGVIMVLHDLNLTAMVADRVLLMAGGRLAAQGAPAEVLADTVLQTAFGCAIRANTAPAEGPWVLPQSVLTGA</sequence>
<dbReference type="GO" id="GO:0016887">
    <property type="term" value="F:ATP hydrolysis activity"/>
    <property type="evidence" value="ECO:0007669"/>
    <property type="project" value="InterPro"/>
</dbReference>
<dbReference type="InterPro" id="IPR003593">
    <property type="entry name" value="AAA+_ATPase"/>
</dbReference>
<dbReference type="CDD" id="cd03214">
    <property type="entry name" value="ABC_Iron-Siderophores_B12_Hemin"/>
    <property type="match status" value="1"/>
</dbReference>
<organism evidence="7 8">
    <name type="scientific">Gemmobacter caeni</name>
    <dbReference type="NCBI Taxonomy" id="589035"/>
    <lineage>
        <taxon>Bacteria</taxon>
        <taxon>Pseudomonadati</taxon>
        <taxon>Pseudomonadota</taxon>
        <taxon>Alphaproteobacteria</taxon>
        <taxon>Rhodobacterales</taxon>
        <taxon>Paracoccaceae</taxon>
        <taxon>Gemmobacter</taxon>
    </lineage>
</organism>
<protein>
    <submittedName>
        <fullName evidence="7">Iron complex transport system ATP-binding protein</fullName>
    </submittedName>
</protein>
<dbReference type="PANTHER" id="PTHR42794">
    <property type="entry name" value="HEMIN IMPORT ATP-BINDING PROTEIN HMUV"/>
    <property type="match status" value="1"/>
</dbReference>
<evidence type="ECO:0000256" key="2">
    <source>
        <dbReference type="ARBA" id="ARBA00022741"/>
    </source>
</evidence>
<accession>A0A2T6ANU5</accession>
<evidence type="ECO:0000313" key="7">
    <source>
        <dbReference type="EMBL" id="PTX45467.1"/>
    </source>
</evidence>
<dbReference type="Proteomes" id="UP000244224">
    <property type="component" value="Unassembled WGS sequence"/>
</dbReference>
<dbReference type="RefSeq" id="WP_108130580.1">
    <property type="nucleotide sequence ID" value="NZ_QBKP01000022.1"/>
</dbReference>
<dbReference type="InterPro" id="IPR017871">
    <property type="entry name" value="ABC_transporter-like_CS"/>
</dbReference>
<gene>
    <name evidence="7" type="ORF">C8N34_12249</name>
</gene>
<keyword evidence="8" id="KW-1185">Reference proteome</keyword>
<dbReference type="SUPFAM" id="SSF52540">
    <property type="entry name" value="P-loop containing nucleoside triphosphate hydrolases"/>
    <property type="match status" value="1"/>
</dbReference>
<evidence type="ECO:0000259" key="6">
    <source>
        <dbReference type="PROSITE" id="PS50893"/>
    </source>
</evidence>
<keyword evidence="3 7" id="KW-0067">ATP-binding</keyword>
<keyword evidence="1" id="KW-0813">Transport</keyword>
<evidence type="ECO:0000256" key="4">
    <source>
        <dbReference type="ARBA" id="ARBA00022967"/>
    </source>
</evidence>
<comment type="caution">
    <text evidence="7">The sequence shown here is derived from an EMBL/GenBank/DDBJ whole genome shotgun (WGS) entry which is preliminary data.</text>
</comment>
<keyword evidence="2" id="KW-0547">Nucleotide-binding</keyword>
<evidence type="ECO:0000256" key="5">
    <source>
        <dbReference type="ARBA" id="ARBA00037066"/>
    </source>
</evidence>
<dbReference type="EMBL" id="QBKP01000022">
    <property type="protein sequence ID" value="PTX45467.1"/>
    <property type="molecule type" value="Genomic_DNA"/>
</dbReference>
<dbReference type="InterPro" id="IPR003439">
    <property type="entry name" value="ABC_transporter-like_ATP-bd"/>
</dbReference>
<dbReference type="PANTHER" id="PTHR42794:SF1">
    <property type="entry name" value="HEMIN IMPORT ATP-BINDING PROTEIN HMUV"/>
    <property type="match status" value="1"/>
</dbReference>
<evidence type="ECO:0000256" key="1">
    <source>
        <dbReference type="ARBA" id="ARBA00022448"/>
    </source>
</evidence>
<dbReference type="AlphaFoldDB" id="A0A2T6ANU5"/>
<dbReference type="SMART" id="SM00382">
    <property type="entry name" value="AAA"/>
    <property type="match status" value="1"/>
</dbReference>
<dbReference type="GO" id="GO:0005524">
    <property type="term" value="F:ATP binding"/>
    <property type="evidence" value="ECO:0007669"/>
    <property type="project" value="UniProtKB-KW"/>
</dbReference>
<dbReference type="NCBIfam" id="NF010068">
    <property type="entry name" value="PRK13548.1"/>
    <property type="match status" value="1"/>
</dbReference>